<dbReference type="OrthoDB" id="9895902at2"/>
<evidence type="ECO:0000313" key="3">
    <source>
        <dbReference type="Proteomes" id="UP000199008"/>
    </source>
</evidence>
<dbReference type="Proteomes" id="UP000199008">
    <property type="component" value="Unassembled WGS sequence"/>
</dbReference>
<feature type="transmembrane region" description="Helical" evidence="1">
    <location>
        <begin position="25"/>
        <end position="48"/>
    </location>
</feature>
<keyword evidence="1" id="KW-0472">Membrane</keyword>
<keyword evidence="1" id="KW-0812">Transmembrane</keyword>
<gene>
    <name evidence="2" type="ORF">SAMN05216216_13512</name>
</gene>
<sequence length="92" mass="9732">MILALILLIIAIGYAYKRREEPMAMATAGSSLLAVGIIALLIFALVAADILHFGESSEDIIVLVAMGDALILIPAGLILMITGLVLNRKKSK</sequence>
<feature type="transmembrane region" description="Helical" evidence="1">
    <location>
        <begin position="60"/>
        <end position="86"/>
    </location>
</feature>
<organism evidence="2 3">
    <name type="scientific">Lacicoccus qingdaonensis</name>
    <dbReference type="NCBI Taxonomy" id="576118"/>
    <lineage>
        <taxon>Bacteria</taxon>
        <taxon>Bacillati</taxon>
        <taxon>Bacillota</taxon>
        <taxon>Bacilli</taxon>
        <taxon>Bacillales</taxon>
        <taxon>Salinicoccaceae</taxon>
        <taxon>Lacicoccus</taxon>
    </lineage>
</organism>
<dbReference type="RefSeq" id="WP_092988017.1">
    <property type="nucleotide sequence ID" value="NZ_FNFY01000035.1"/>
</dbReference>
<name>A0A1G9IMF0_9BACL</name>
<protein>
    <submittedName>
        <fullName evidence="2">Uncharacterized protein</fullName>
    </submittedName>
</protein>
<keyword evidence="3" id="KW-1185">Reference proteome</keyword>
<dbReference type="AlphaFoldDB" id="A0A1G9IMF0"/>
<accession>A0A1G9IMF0</accession>
<proteinExistence type="predicted"/>
<evidence type="ECO:0000256" key="1">
    <source>
        <dbReference type="SAM" id="Phobius"/>
    </source>
</evidence>
<reference evidence="3" key="1">
    <citation type="submission" date="2016-10" db="EMBL/GenBank/DDBJ databases">
        <authorList>
            <person name="Varghese N."/>
            <person name="Submissions S."/>
        </authorList>
    </citation>
    <scope>NUCLEOTIDE SEQUENCE [LARGE SCALE GENOMIC DNA]</scope>
    <source>
        <strain evidence="3">CGMCC 1.8895</strain>
    </source>
</reference>
<evidence type="ECO:0000313" key="2">
    <source>
        <dbReference type="EMBL" id="SDL26255.1"/>
    </source>
</evidence>
<keyword evidence="1" id="KW-1133">Transmembrane helix</keyword>
<dbReference type="STRING" id="576118.SAMN05216216_13512"/>
<dbReference type="EMBL" id="FNFY01000035">
    <property type="protein sequence ID" value="SDL26255.1"/>
    <property type="molecule type" value="Genomic_DNA"/>
</dbReference>